<gene>
    <name evidence="1" type="ORF">SAMN05421788_105173</name>
</gene>
<evidence type="ECO:0008006" key="3">
    <source>
        <dbReference type="Google" id="ProtNLM"/>
    </source>
</evidence>
<organism evidence="1 2">
    <name type="scientific">Filimonas lacunae</name>
    <dbReference type="NCBI Taxonomy" id="477680"/>
    <lineage>
        <taxon>Bacteria</taxon>
        <taxon>Pseudomonadati</taxon>
        <taxon>Bacteroidota</taxon>
        <taxon>Chitinophagia</taxon>
        <taxon>Chitinophagales</taxon>
        <taxon>Chitinophagaceae</taxon>
        <taxon>Filimonas</taxon>
    </lineage>
</organism>
<keyword evidence="2" id="KW-1185">Reference proteome</keyword>
<evidence type="ECO:0000313" key="2">
    <source>
        <dbReference type="Proteomes" id="UP000186917"/>
    </source>
</evidence>
<name>A0A173MCT1_9BACT</name>
<dbReference type="AlphaFoldDB" id="A0A173MCT1"/>
<dbReference type="EMBL" id="FTOR01000005">
    <property type="protein sequence ID" value="SIT21653.1"/>
    <property type="molecule type" value="Genomic_DNA"/>
</dbReference>
<protein>
    <recommendedName>
        <fullName evidence="3">Phage tail tube protein</fullName>
    </recommendedName>
</protein>
<dbReference type="InterPro" id="IPR041408">
    <property type="entry name" value="Hcp_Tssd"/>
</dbReference>
<accession>A0A173MCT1</accession>
<proteinExistence type="predicted"/>
<dbReference type="KEGG" id="fln:FLA_1379"/>
<dbReference type="Pfam" id="PF17642">
    <property type="entry name" value="TssD"/>
    <property type="match status" value="1"/>
</dbReference>
<dbReference type="OrthoDB" id="955509at2"/>
<dbReference type="GO" id="GO:0033104">
    <property type="term" value="C:type VI protein secretion system complex"/>
    <property type="evidence" value="ECO:0007669"/>
    <property type="project" value="InterPro"/>
</dbReference>
<dbReference type="RefSeq" id="WP_076380014.1">
    <property type="nucleotide sequence ID" value="NZ_AP017422.1"/>
</dbReference>
<dbReference type="Proteomes" id="UP000186917">
    <property type="component" value="Unassembled WGS sequence"/>
</dbReference>
<reference evidence="2" key="1">
    <citation type="submission" date="2017-01" db="EMBL/GenBank/DDBJ databases">
        <authorList>
            <person name="Varghese N."/>
            <person name="Submissions S."/>
        </authorList>
    </citation>
    <scope>NUCLEOTIDE SEQUENCE [LARGE SCALE GENOMIC DNA]</scope>
    <source>
        <strain evidence="2">DSM 21054</strain>
    </source>
</reference>
<evidence type="ECO:0000313" key="1">
    <source>
        <dbReference type="EMBL" id="SIT21653.1"/>
    </source>
</evidence>
<sequence length="129" mass="14258">MSSYKAALTIEGTVYNVRHCSFNYKQNIKPDGSPHAQVLGGIITIILEEPAPKDIIQWMITPDEKKSGSVRFFEVNSSTGTHQLLEFKDAYCVQFDNVFDGDKHNAGSLVSSLVISANAISFDGIEFKK</sequence>
<dbReference type="STRING" id="477680.SAMN05421788_105173"/>